<accession>A0A3P1SMU1</accession>
<dbReference type="Proteomes" id="UP000267535">
    <property type="component" value="Unassembled WGS sequence"/>
</dbReference>
<comment type="function">
    <text evidence="9">Catalyzes the phospholipid dependent N-acylation of the N-terminal cysteine of apolipoprotein, the last step in lipoprotein maturation.</text>
</comment>
<feature type="transmembrane region" description="Helical" evidence="9">
    <location>
        <begin position="83"/>
        <end position="105"/>
    </location>
</feature>
<dbReference type="GO" id="GO:0005886">
    <property type="term" value="C:plasma membrane"/>
    <property type="evidence" value="ECO:0007669"/>
    <property type="project" value="UniProtKB-SubCell"/>
</dbReference>
<keyword evidence="4 9" id="KW-0808">Transferase</keyword>
<dbReference type="EMBL" id="RQXV01000007">
    <property type="protein sequence ID" value="RRC98571.1"/>
    <property type="molecule type" value="Genomic_DNA"/>
</dbReference>
<evidence type="ECO:0000256" key="4">
    <source>
        <dbReference type="ARBA" id="ARBA00022679"/>
    </source>
</evidence>
<gene>
    <name evidence="9" type="primary">lnt</name>
    <name evidence="11" type="ORF">EHS89_13240</name>
</gene>
<evidence type="ECO:0000256" key="6">
    <source>
        <dbReference type="ARBA" id="ARBA00022989"/>
    </source>
</evidence>
<dbReference type="PANTHER" id="PTHR38686">
    <property type="entry name" value="APOLIPOPROTEIN N-ACYLTRANSFERASE"/>
    <property type="match status" value="1"/>
</dbReference>
<dbReference type="OrthoDB" id="9804277at2"/>
<evidence type="ECO:0000259" key="10">
    <source>
        <dbReference type="PROSITE" id="PS50263"/>
    </source>
</evidence>
<dbReference type="GO" id="GO:0016410">
    <property type="term" value="F:N-acyltransferase activity"/>
    <property type="evidence" value="ECO:0007669"/>
    <property type="project" value="UniProtKB-UniRule"/>
</dbReference>
<dbReference type="PANTHER" id="PTHR38686:SF1">
    <property type="entry name" value="APOLIPOPROTEIN N-ACYLTRANSFERASE"/>
    <property type="match status" value="1"/>
</dbReference>
<evidence type="ECO:0000256" key="3">
    <source>
        <dbReference type="ARBA" id="ARBA00022475"/>
    </source>
</evidence>
<proteinExistence type="inferred from homology"/>
<dbReference type="PROSITE" id="PS50263">
    <property type="entry name" value="CN_HYDROLASE"/>
    <property type="match status" value="1"/>
</dbReference>
<evidence type="ECO:0000256" key="7">
    <source>
        <dbReference type="ARBA" id="ARBA00023136"/>
    </source>
</evidence>
<sequence length="513" mass="56640">MAGSTPYIVPRVLLSLIAGVIAPLSLAPFNYWYLGAASVALLYLLLHNCSARAAGWLGWCYGLGFFGTGVSWVFVSIHEHGNAPIWLAASMTALFVAALAILPALQCWLSNKLFRNALGFAALWLVFEWLRSWFLTGFPWLYLGYGVIDTPLAAFAPFGGVWILSLYVVMVGTLSISFFKHLKHPLQSAAILVLLAVPWIAIQQDKVPGGWTLKKGEPLDVMLVQADIPQAQKWQPSQLENILQTYVDLSMESNKVDLLIWPETAIPTFYRNATGLLSPLTDYLDESQTAMISGIPSIVVDPDHPKGRRFQNTLTIFAGGEGSYNKQRLVPFGEYVPLEAQLRGLIEFFDLPMSEFSLGDKDQAPLSVKGSQIAPFICYEIAYPELVRQNSINSDLLLTVSNDTWFGQSIAPAQHMQIARMRALETGRWLIRSTNNGVTALVNPQGQVTATIPQYQTGVLVGSVQPMSGQTPYQTFGIEPLQILIGLMLIFAFFTRGSLPGYRFSGLKQRLQS</sequence>
<dbReference type="SUPFAM" id="SSF56317">
    <property type="entry name" value="Carbon-nitrogen hydrolase"/>
    <property type="match status" value="1"/>
</dbReference>
<evidence type="ECO:0000256" key="5">
    <source>
        <dbReference type="ARBA" id="ARBA00022692"/>
    </source>
</evidence>
<keyword evidence="12" id="KW-1185">Reference proteome</keyword>
<dbReference type="AlphaFoldDB" id="A0A3P1SMU1"/>
<keyword evidence="11" id="KW-0449">Lipoprotein</keyword>
<comment type="subcellular location">
    <subcellularLocation>
        <location evidence="1 9">Cell membrane</location>
        <topology evidence="1 9">Multi-pass membrane protein</topology>
    </subcellularLocation>
</comment>
<feature type="transmembrane region" description="Helical" evidence="9">
    <location>
        <begin position="56"/>
        <end position="77"/>
    </location>
</feature>
<keyword evidence="8 9" id="KW-0012">Acyltransferase</keyword>
<feature type="transmembrane region" description="Helical" evidence="9">
    <location>
        <begin position="154"/>
        <end position="179"/>
    </location>
</feature>
<dbReference type="Pfam" id="PF00795">
    <property type="entry name" value="CN_hydrolase"/>
    <property type="match status" value="1"/>
</dbReference>
<dbReference type="InterPro" id="IPR003010">
    <property type="entry name" value="C-N_Hydrolase"/>
</dbReference>
<dbReference type="InterPro" id="IPR036526">
    <property type="entry name" value="C-N_Hydrolase_sf"/>
</dbReference>
<keyword evidence="3 9" id="KW-1003">Cell membrane</keyword>
<dbReference type="GO" id="GO:0042158">
    <property type="term" value="P:lipoprotein biosynthetic process"/>
    <property type="evidence" value="ECO:0007669"/>
    <property type="project" value="UniProtKB-UniRule"/>
</dbReference>
<dbReference type="InterPro" id="IPR004563">
    <property type="entry name" value="Apolipo_AcylTrfase"/>
</dbReference>
<evidence type="ECO:0000256" key="1">
    <source>
        <dbReference type="ARBA" id="ARBA00004651"/>
    </source>
</evidence>
<evidence type="ECO:0000256" key="9">
    <source>
        <dbReference type="HAMAP-Rule" id="MF_01148"/>
    </source>
</evidence>
<name>A0A3P1SMU1_9GAMM</name>
<dbReference type="RefSeq" id="WP_124926632.1">
    <property type="nucleotide sequence ID" value="NZ_BMOH01000002.1"/>
</dbReference>
<feature type="transmembrane region" description="Helical" evidence="9">
    <location>
        <begin position="186"/>
        <end position="202"/>
    </location>
</feature>
<comment type="caution">
    <text evidence="11">The sequence shown here is derived from an EMBL/GenBank/DDBJ whole genome shotgun (WGS) entry which is preliminary data.</text>
</comment>
<dbReference type="CDD" id="cd07571">
    <property type="entry name" value="ALP_N-acyl_transferase"/>
    <property type="match status" value="1"/>
</dbReference>
<dbReference type="NCBIfam" id="TIGR00546">
    <property type="entry name" value="lnt"/>
    <property type="match status" value="1"/>
</dbReference>
<evidence type="ECO:0000313" key="12">
    <source>
        <dbReference type="Proteomes" id="UP000267535"/>
    </source>
</evidence>
<evidence type="ECO:0000313" key="11">
    <source>
        <dbReference type="EMBL" id="RRC98571.1"/>
    </source>
</evidence>
<evidence type="ECO:0000256" key="2">
    <source>
        <dbReference type="ARBA" id="ARBA00010065"/>
    </source>
</evidence>
<keyword evidence="7 9" id="KW-0472">Membrane</keyword>
<organism evidence="11 12">
    <name type="scientific">Amphritea balenae</name>
    <dbReference type="NCBI Taxonomy" id="452629"/>
    <lineage>
        <taxon>Bacteria</taxon>
        <taxon>Pseudomonadati</taxon>
        <taxon>Pseudomonadota</taxon>
        <taxon>Gammaproteobacteria</taxon>
        <taxon>Oceanospirillales</taxon>
        <taxon>Oceanospirillaceae</taxon>
        <taxon>Amphritea</taxon>
    </lineage>
</organism>
<dbReference type="InterPro" id="IPR045378">
    <property type="entry name" value="LNT_N"/>
</dbReference>
<feature type="transmembrane region" description="Helical" evidence="9">
    <location>
        <begin position="31"/>
        <end position="49"/>
    </location>
</feature>
<feature type="domain" description="CN hydrolase" evidence="10">
    <location>
        <begin position="224"/>
        <end position="466"/>
    </location>
</feature>
<protein>
    <recommendedName>
        <fullName evidence="9">Apolipoprotein N-acyltransferase</fullName>
        <shortName evidence="9">ALP N-acyltransferase</shortName>
        <ecNumber evidence="9">2.3.1.269</ecNumber>
    </recommendedName>
</protein>
<dbReference type="Gene3D" id="3.60.110.10">
    <property type="entry name" value="Carbon-nitrogen hydrolase"/>
    <property type="match status" value="1"/>
</dbReference>
<dbReference type="HAMAP" id="MF_01148">
    <property type="entry name" value="Lnt"/>
    <property type="match status" value="1"/>
</dbReference>
<keyword evidence="5 9" id="KW-0812">Transmembrane</keyword>
<feature type="transmembrane region" description="Helical" evidence="9">
    <location>
        <begin position="7"/>
        <end position="25"/>
    </location>
</feature>
<comment type="catalytic activity">
    <reaction evidence="9">
        <text>N-terminal S-1,2-diacyl-sn-glyceryl-L-cysteinyl-[lipoprotein] + a glycerophospholipid = N-acyl-S-1,2-diacyl-sn-glyceryl-L-cysteinyl-[lipoprotein] + a 2-acyl-sn-glycero-3-phospholipid + H(+)</text>
        <dbReference type="Rhea" id="RHEA:48228"/>
        <dbReference type="Rhea" id="RHEA-COMP:14681"/>
        <dbReference type="Rhea" id="RHEA-COMP:14684"/>
        <dbReference type="ChEBI" id="CHEBI:15378"/>
        <dbReference type="ChEBI" id="CHEBI:136912"/>
        <dbReference type="ChEBI" id="CHEBI:140656"/>
        <dbReference type="ChEBI" id="CHEBI:140657"/>
        <dbReference type="ChEBI" id="CHEBI:140660"/>
        <dbReference type="EC" id="2.3.1.269"/>
    </reaction>
</comment>
<evidence type="ECO:0000256" key="8">
    <source>
        <dbReference type="ARBA" id="ARBA00023315"/>
    </source>
</evidence>
<dbReference type="UniPathway" id="UPA00666"/>
<feature type="transmembrane region" description="Helical" evidence="9">
    <location>
        <begin position="117"/>
        <end position="142"/>
    </location>
</feature>
<keyword evidence="6 9" id="KW-1133">Transmembrane helix</keyword>
<comment type="pathway">
    <text evidence="9">Protein modification; lipoprotein biosynthesis (N-acyl transfer).</text>
</comment>
<comment type="similarity">
    <text evidence="2 9">Belongs to the CN hydrolase family. Apolipoprotein N-acyltransferase subfamily.</text>
</comment>
<dbReference type="Pfam" id="PF20154">
    <property type="entry name" value="LNT_N"/>
    <property type="match status" value="1"/>
</dbReference>
<dbReference type="EC" id="2.3.1.269" evidence="9"/>
<reference evidence="11 12" key="1">
    <citation type="submission" date="2018-11" db="EMBL/GenBank/DDBJ databases">
        <title>The draft genome sequence of Amphritea balenae JAMM 1525T.</title>
        <authorList>
            <person name="Fang Z."/>
            <person name="Zhang Y."/>
            <person name="Han X."/>
        </authorList>
    </citation>
    <scope>NUCLEOTIDE SEQUENCE [LARGE SCALE GENOMIC DNA]</scope>
    <source>
        <strain evidence="11 12">JAMM 1525</strain>
    </source>
</reference>